<dbReference type="OrthoDB" id="5432515at2"/>
<name>M1P3M1_DESSD</name>
<evidence type="ECO:0000313" key="1">
    <source>
        <dbReference type="EMBL" id="AGF78063.1"/>
    </source>
</evidence>
<sequence length="107" mass="11963">MKIHIDKNIVEFIPENEQETASMETLWRVVVDCAADNKRMTAIGEYIPSKQNLARFHIEGVSATTQYTEDKAVEECTVICTTCNKYMALKGGDAIPVCCGRPMETTD</sequence>
<dbReference type="eggNOG" id="ENOG503371S">
    <property type="taxonomic scope" value="Bacteria"/>
</dbReference>
<gene>
    <name evidence="1" type="ordered locus">UWK_01505</name>
</gene>
<organism evidence="1 2">
    <name type="scientific">Desulfocapsa sulfexigens (strain DSM 10523 / SB164P1)</name>
    <dbReference type="NCBI Taxonomy" id="1167006"/>
    <lineage>
        <taxon>Bacteria</taxon>
        <taxon>Pseudomonadati</taxon>
        <taxon>Thermodesulfobacteriota</taxon>
        <taxon>Desulfobulbia</taxon>
        <taxon>Desulfobulbales</taxon>
        <taxon>Desulfocapsaceae</taxon>
        <taxon>Desulfocapsa</taxon>
    </lineage>
</organism>
<evidence type="ECO:0000313" key="2">
    <source>
        <dbReference type="Proteomes" id="UP000011721"/>
    </source>
</evidence>
<keyword evidence="2" id="KW-1185">Reference proteome</keyword>
<reference evidence="2" key="1">
    <citation type="journal article" date="2013" name="Stand. Genomic Sci.">
        <title>Complete genome sequence of Desulfocapsa sulfexigens, a marine deltaproteobacterium specialized in disproportionating inorganic sulfur compounds.</title>
        <authorList>
            <person name="Finster K.W."/>
            <person name="Kjeldsen K.U."/>
            <person name="Kube M."/>
            <person name="Reinhardt R."/>
            <person name="Mussmann M."/>
            <person name="Amann R."/>
            <person name="Schreiber L."/>
        </authorList>
    </citation>
    <scope>NUCLEOTIDE SEQUENCE [LARGE SCALE GENOMIC DNA]</scope>
    <source>
        <strain evidence="2">DSM 10523 / SB164P1</strain>
    </source>
</reference>
<protein>
    <submittedName>
        <fullName evidence="1">Uncharacterized protein</fullName>
    </submittedName>
</protein>
<dbReference type="KEGG" id="dsf:UWK_01505"/>
<dbReference type="Proteomes" id="UP000011721">
    <property type="component" value="Chromosome"/>
</dbReference>
<proteinExistence type="predicted"/>
<dbReference type="HOGENOM" id="CLU_2205850_0_0_7"/>
<dbReference type="RefSeq" id="WP_015403754.1">
    <property type="nucleotide sequence ID" value="NC_020304.1"/>
</dbReference>
<dbReference type="STRING" id="1167006.UWK_01505"/>
<dbReference type="AlphaFoldDB" id="M1P3M1"/>
<dbReference type="EMBL" id="CP003985">
    <property type="protein sequence ID" value="AGF78063.1"/>
    <property type="molecule type" value="Genomic_DNA"/>
</dbReference>
<accession>M1P3M1</accession>